<dbReference type="Proteomes" id="UP001152614">
    <property type="component" value="Unassembled WGS sequence"/>
</dbReference>
<dbReference type="PROSITE" id="PS50943">
    <property type="entry name" value="HTH_CROC1"/>
    <property type="match status" value="1"/>
</dbReference>
<comment type="caution">
    <text evidence="2">The sequence shown here is derived from an EMBL/GenBank/DDBJ whole genome shotgun (WGS) entry which is preliminary data.</text>
</comment>
<reference evidence="2" key="2">
    <citation type="journal article" date="2023" name="Food Microbiol.">
        <title>Evaluation of the fermentation potential of lactic acid bacteria isolated from herbs, fruits and vegetables as starter cultures in nut-based milk alternatives.</title>
        <authorList>
            <person name="Huang W."/>
            <person name="Dong A."/>
            <person name="Pham H.T."/>
            <person name="Zhou C."/>
            <person name="Huo Z."/>
            <person name="Watjen A.P."/>
            <person name="Prakash S."/>
            <person name="Bang-Berthelsen C.H."/>
            <person name="Turner M.S."/>
        </authorList>
    </citation>
    <scope>NUCLEOTIDE SEQUENCE</scope>
    <source>
        <strain evidence="2">3</strain>
    </source>
</reference>
<protein>
    <submittedName>
        <fullName evidence="2">Helix-turn-helix domain-containing protein</fullName>
    </submittedName>
</protein>
<dbReference type="RefSeq" id="WP_235585990.1">
    <property type="nucleotide sequence ID" value="NZ_JAOWLJ010000001.1"/>
</dbReference>
<evidence type="ECO:0000313" key="3">
    <source>
        <dbReference type="Proteomes" id="UP001152614"/>
    </source>
</evidence>
<reference evidence="2" key="1">
    <citation type="submission" date="2022-10" db="EMBL/GenBank/DDBJ databases">
        <authorList>
            <person name="Turner M.S."/>
            <person name="Huang W."/>
        </authorList>
    </citation>
    <scope>NUCLEOTIDE SEQUENCE</scope>
    <source>
        <strain evidence="2">3</strain>
    </source>
</reference>
<dbReference type="CDD" id="cd00093">
    <property type="entry name" value="HTH_XRE"/>
    <property type="match status" value="1"/>
</dbReference>
<dbReference type="AlphaFoldDB" id="A0A9X4NKT5"/>
<dbReference type="Pfam" id="PF01381">
    <property type="entry name" value="HTH_3"/>
    <property type="match status" value="1"/>
</dbReference>
<feature type="domain" description="HTH cro/C1-type" evidence="1">
    <location>
        <begin position="1"/>
        <end position="52"/>
    </location>
</feature>
<accession>A0A9X4NKT5</accession>
<evidence type="ECO:0000313" key="2">
    <source>
        <dbReference type="EMBL" id="MDG4983086.1"/>
    </source>
</evidence>
<dbReference type="GO" id="GO:0003677">
    <property type="term" value="F:DNA binding"/>
    <property type="evidence" value="ECO:0007669"/>
    <property type="project" value="InterPro"/>
</dbReference>
<evidence type="ECO:0000259" key="1">
    <source>
        <dbReference type="PROSITE" id="PS50943"/>
    </source>
</evidence>
<dbReference type="InterPro" id="IPR010982">
    <property type="entry name" value="Lambda_DNA-bd_dom_sf"/>
</dbReference>
<gene>
    <name evidence="2" type="ORF">OGZ51_02870</name>
</gene>
<proteinExistence type="predicted"/>
<sequence length="55" mass="6521">MRINRGLTVKEVAKILNKNCQIVLSYEKNSENIPVELLMKLSNIYQYPMDYIFLQ</sequence>
<name>A0A9X4NKT5_9LACT</name>
<dbReference type="SUPFAM" id="SSF47413">
    <property type="entry name" value="lambda repressor-like DNA-binding domains"/>
    <property type="match status" value="1"/>
</dbReference>
<dbReference type="InterPro" id="IPR001387">
    <property type="entry name" value="Cro/C1-type_HTH"/>
</dbReference>
<dbReference type="Gene3D" id="1.10.260.40">
    <property type="entry name" value="lambda repressor-like DNA-binding domains"/>
    <property type="match status" value="1"/>
</dbReference>
<dbReference type="EMBL" id="JAOWLY010000002">
    <property type="protein sequence ID" value="MDG4983086.1"/>
    <property type="molecule type" value="Genomic_DNA"/>
</dbReference>
<organism evidence="2 3">
    <name type="scientific">Lactococcus lactis</name>
    <dbReference type="NCBI Taxonomy" id="1358"/>
    <lineage>
        <taxon>Bacteria</taxon>
        <taxon>Bacillati</taxon>
        <taxon>Bacillota</taxon>
        <taxon>Bacilli</taxon>
        <taxon>Lactobacillales</taxon>
        <taxon>Streptococcaceae</taxon>
        <taxon>Lactococcus</taxon>
    </lineage>
</organism>